<dbReference type="InterPro" id="IPR010664">
    <property type="entry name" value="LipoPS_assembly_LptC-rel"/>
</dbReference>
<organism evidence="3 4">
    <name type="scientific">Planktotalea frisia</name>
    <dbReference type="NCBI Taxonomy" id="696762"/>
    <lineage>
        <taxon>Bacteria</taxon>
        <taxon>Pseudomonadati</taxon>
        <taxon>Pseudomonadota</taxon>
        <taxon>Alphaproteobacteria</taxon>
        <taxon>Rhodobacterales</taxon>
        <taxon>Paracoccaceae</taxon>
        <taxon>Planktotalea</taxon>
    </lineage>
</organism>
<reference evidence="3 4" key="1">
    <citation type="submission" date="2016-10" db="EMBL/GenBank/DDBJ databases">
        <title>Genome sequence of Planktotalea frisia SH6-1.</title>
        <authorList>
            <person name="Poehlein A."/>
            <person name="Bakenhus I."/>
            <person name="Voget S."/>
            <person name="Brinkhoff T."/>
            <person name="Simon M."/>
        </authorList>
    </citation>
    <scope>NUCLEOTIDE SEQUENCE [LARGE SCALE GENOMIC DNA]</scope>
    <source>
        <strain evidence="3 4">SH6-1</strain>
    </source>
</reference>
<feature type="compositionally biased region" description="Polar residues" evidence="1">
    <location>
        <begin position="56"/>
        <end position="80"/>
    </location>
</feature>
<gene>
    <name evidence="3" type="ORF">PFRI_02120</name>
</gene>
<keyword evidence="2" id="KW-0472">Membrane</keyword>
<dbReference type="RefSeq" id="WP_072628917.1">
    <property type="nucleotide sequence ID" value="NZ_JABBAN010000181.1"/>
</dbReference>
<name>A0A1L9P209_9RHOB</name>
<dbReference type="Pfam" id="PF06835">
    <property type="entry name" value="LptC"/>
    <property type="match status" value="1"/>
</dbReference>
<sequence>MAFGDHAYTRVVRGLKVTLPLVALVLLSTMFLISRKVDPTAAIALSDQAFRDRISGSQLSDPQYDGNTNTGKSMTVTAQSARPDPDVDGKTYGQVVNAVINLDSGEVMTITADTGIVDEEQDLAVLSGNVHLITTDGYDFKTSQLTSLLSKVEGESAGQVTGFGPPGTLEAGKMFVKTNETTGKVELLFTQGVHLVYTKQKDE</sequence>
<dbReference type="NCBIfam" id="TIGR04409">
    <property type="entry name" value="LptC_YrbK"/>
    <property type="match status" value="1"/>
</dbReference>
<dbReference type="Gene3D" id="2.60.450.10">
    <property type="entry name" value="Lipopolysaccharide (LPS) transport protein A like domain"/>
    <property type="match status" value="1"/>
</dbReference>
<dbReference type="GO" id="GO:0015221">
    <property type="term" value="F:lipopolysaccharide transmembrane transporter activity"/>
    <property type="evidence" value="ECO:0007669"/>
    <property type="project" value="InterPro"/>
</dbReference>
<evidence type="ECO:0000256" key="2">
    <source>
        <dbReference type="SAM" id="Phobius"/>
    </source>
</evidence>
<accession>A0A1L9P209</accession>
<feature type="region of interest" description="Disordered" evidence="1">
    <location>
        <begin position="56"/>
        <end position="88"/>
    </location>
</feature>
<evidence type="ECO:0000313" key="3">
    <source>
        <dbReference type="EMBL" id="OJI95538.1"/>
    </source>
</evidence>
<protein>
    <submittedName>
        <fullName evidence="3">Lipopolysaccharide-assembly, LptC-related</fullName>
    </submittedName>
</protein>
<proteinExistence type="predicted"/>
<dbReference type="EMBL" id="MLCB01000017">
    <property type="protein sequence ID" value="OJI95538.1"/>
    <property type="molecule type" value="Genomic_DNA"/>
</dbReference>
<feature type="transmembrane region" description="Helical" evidence="2">
    <location>
        <begin position="15"/>
        <end position="33"/>
    </location>
</feature>
<dbReference type="Proteomes" id="UP000184514">
    <property type="component" value="Unassembled WGS sequence"/>
</dbReference>
<evidence type="ECO:0000256" key="1">
    <source>
        <dbReference type="SAM" id="MobiDB-lite"/>
    </source>
</evidence>
<dbReference type="AlphaFoldDB" id="A0A1L9P209"/>
<keyword evidence="4" id="KW-1185">Reference proteome</keyword>
<dbReference type="STRING" id="696762.PFRI_02120"/>
<comment type="caution">
    <text evidence="3">The sequence shown here is derived from an EMBL/GenBank/DDBJ whole genome shotgun (WGS) entry which is preliminary data.</text>
</comment>
<dbReference type="InterPro" id="IPR026265">
    <property type="entry name" value="LptC"/>
</dbReference>
<dbReference type="OrthoDB" id="7871110at2"/>
<evidence type="ECO:0000313" key="4">
    <source>
        <dbReference type="Proteomes" id="UP000184514"/>
    </source>
</evidence>
<dbReference type="GO" id="GO:0005886">
    <property type="term" value="C:plasma membrane"/>
    <property type="evidence" value="ECO:0007669"/>
    <property type="project" value="InterPro"/>
</dbReference>
<keyword evidence="2" id="KW-0812">Transmembrane</keyword>
<keyword evidence="2" id="KW-1133">Transmembrane helix</keyword>